<protein>
    <submittedName>
        <fullName evidence="3">Uncharacterized protein</fullName>
    </submittedName>
</protein>
<gene>
    <name evidence="3" type="ORF">Tco_0924329</name>
</gene>
<sequence>MFQINYLMLFANCMINCDNTSRLKYYVIKNIKSSDIISDFDWCSFIWDHIKTSKIGWDDRTVQNWYYGPNTVLMLIYLHYTKCDGMVTIPRKWPAIRNWTSKDATDREMFEMSQGKFGLVDVIEEIEETENESEVEKRKLKELIYETIEAKFESVLKEKRELEDMLKENMEMHELFYEDEKFELFVKKFKEEFTTGFHRDENQAGTSGARHGNDNDDVDYAGHSNDEDDVCNIYQFQVLRYKLGWEP</sequence>
<dbReference type="PANTHER" id="PTHR34835:SF90">
    <property type="entry name" value="AMINOTRANSFERASE-LIKE PLANT MOBILE DOMAIN-CONTAINING PROTEIN"/>
    <property type="match status" value="1"/>
</dbReference>
<comment type="caution">
    <text evidence="3">The sequence shown here is derived from an EMBL/GenBank/DDBJ whole genome shotgun (WGS) entry which is preliminary data.</text>
</comment>
<feature type="region of interest" description="Disordered" evidence="2">
    <location>
        <begin position="198"/>
        <end position="223"/>
    </location>
</feature>
<proteinExistence type="predicted"/>
<dbReference type="Proteomes" id="UP001151760">
    <property type="component" value="Unassembled WGS sequence"/>
</dbReference>
<feature type="coiled-coil region" evidence="1">
    <location>
        <begin position="119"/>
        <end position="165"/>
    </location>
</feature>
<dbReference type="PANTHER" id="PTHR34835">
    <property type="entry name" value="OS07G0283600 PROTEIN-RELATED"/>
    <property type="match status" value="1"/>
</dbReference>
<name>A0ABQ5D4Y2_9ASTR</name>
<keyword evidence="1" id="KW-0175">Coiled coil</keyword>
<reference evidence="3" key="1">
    <citation type="journal article" date="2022" name="Int. J. Mol. Sci.">
        <title>Draft Genome of Tanacetum Coccineum: Genomic Comparison of Closely Related Tanacetum-Family Plants.</title>
        <authorList>
            <person name="Yamashiro T."/>
            <person name="Shiraishi A."/>
            <person name="Nakayama K."/>
            <person name="Satake H."/>
        </authorList>
    </citation>
    <scope>NUCLEOTIDE SEQUENCE</scope>
</reference>
<evidence type="ECO:0000313" key="3">
    <source>
        <dbReference type="EMBL" id="GJT33910.1"/>
    </source>
</evidence>
<evidence type="ECO:0000313" key="4">
    <source>
        <dbReference type="Proteomes" id="UP001151760"/>
    </source>
</evidence>
<dbReference type="EMBL" id="BQNB010014917">
    <property type="protein sequence ID" value="GJT33910.1"/>
    <property type="molecule type" value="Genomic_DNA"/>
</dbReference>
<evidence type="ECO:0000256" key="2">
    <source>
        <dbReference type="SAM" id="MobiDB-lite"/>
    </source>
</evidence>
<accession>A0ABQ5D4Y2</accession>
<keyword evidence="4" id="KW-1185">Reference proteome</keyword>
<organism evidence="3 4">
    <name type="scientific">Tanacetum coccineum</name>
    <dbReference type="NCBI Taxonomy" id="301880"/>
    <lineage>
        <taxon>Eukaryota</taxon>
        <taxon>Viridiplantae</taxon>
        <taxon>Streptophyta</taxon>
        <taxon>Embryophyta</taxon>
        <taxon>Tracheophyta</taxon>
        <taxon>Spermatophyta</taxon>
        <taxon>Magnoliopsida</taxon>
        <taxon>eudicotyledons</taxon>
        <taxon>Gunneridae</taxon>
        <taxon>Pentapetalae</taxon>
        <taxon>asterids</taxon>
        <taxon>campanulids</taxon>
        <taxon>Asterales</taxon>
        <taxon>Asteraceae</taxon>
        <taxon>Asteroideae</taxon>
        <taxon>Anthemideae</taxon>
        <taxon>Anthemidinae</taxon>
        <taxon>Tanacetum</taxon>
    </lineage>
</organism>
<reference evidence="3" key="2">
    <citation type="submission" date="2022-01" db="EMBL/GenBank/DDBJ databases">
        <authorList>
            <person name="Yamashiro T."/>
            <person name="Shiraishi A."/>
            <person name="Satake H."/>
            <person name="Nakayama K."/>
        </authorList>
    </citation>
    <scope>NUCLEOTIDE SEQUENCE</scope>
</reference>
<evidence type="ECO:0000256" key="1">
    <source>
        <dbReference type="SAM" id="Coils"/>
    </source>
</evidence>